<evidence type="ECO:0000313" key="5">
    <source>
        <dbReference type="EMBL" id="KAG8565503.1"/>
    </source>
</evidence>
<evidence type="ECO:0000259" key="4">
    <source>
        <dbReference type="PROSITE" id="PS51390"/>
    </source>
</evidence>
<dbReference type="GO" id="GO:0045087">
    <property type="term" value="P:innate immune response"/>
    <property type="evidence" value="ECO:0007669"/>
    <property type="project" value="TreeGrafter"/>
</dbReference>
<feature type="signal peptide" evidence="3">
    <location>
        <begin position="1"/>
        <end position="23"/>
    </location>
</feature>
<gene>
    <name evidence="5" type="ORF">GDO81_012880</name>
</gene>
<dbReference type="InterPro" id="IPR036645">
    <property type="entry name" value="Elafin-like_sf"/>
</dbReference>
<dbReference type="SUPFAM" id="SSF57256">
    <property type="entry name" value="Elafin-like"/>
    <property type="match status" value="4"/>
</dbReference>
<evidence type="ECO:0000313" key="6">
    <source>
        <dbReference type="Proteomes" id="UP000824782"/>
    </source>
</evidence>
<dbReference type="GO" id="GO:0004867">
    <property type="term" value="F:serine-type endopeptidase inhibitor activity"/>
    <property type="evidence" value="ECO:0007669"/>
    <property type="project" value="TreeGrafter"/>
</dbReference>
<reference evidence="5" key="1">
    <citation type="thesis" date="2020" institute="ProQuest LLC" country="789 East Eisenhower Parkway, Ann Arbor, MI, USA">
        <title>Comparative Genomics and Chromosome Evolution.</title>
        <authorList>
            <person name="Mudd A.B."/>
        </authorList>
    </citation>
    <scope>NUCLEOTIDE SEQUENCE</scope>
    <source>
        <strain evidence="5">237g6f4</strain>
        <tissue evidence="5">Blood</tissue>
    </source>
</reference>
<dbReference type="PANTHER" id="PTHR19441:SF30">
    <property type="entry name" value="ELAFIN"/>
    <property type="match status" value="1"/>
</dbReference>
<comment type="caution">
    <text evidence="5">The sequence shown here is derived from an EMBL/GenBank/DDBJ whole genome shotgun (WGS) entry which is preliminary data.</text>
</comment>
<dbReference type="Pfam" id="PF00095">
    <property type="entry name" value="WAP"/>
    <property type="match status" value="4"/>
</dbReference>
<dbReference type="InterPro" id="IPR008197">
    <property type="entry name" value="WAP_dom"/>
</dbReference>
<evidence type="ECO:0000256" key="2">
    <source>
        <dbReference type="ARBA" id="ARBA00023157"/>
    </source>
</evidence>
<feature type="domain" description="WAP" evidence="4">
    <location>
        <begin position="24"/>
        <end position="71"/>
    </location>
</feature>
<dbReference type="PANTHER" id="PTHR19441">
    <property type="entry name" value="WHEY ACDIC PROTEIN WAP"/>
    <property type="match status" value="1"/>
</dbReference>
<accession>A0AAV7B033</accession>
<dbReference type="SMART" id="SM00217">
    <property type="entry name" value="WAP"/>
    <property type="match status" value="4"/>
</dbReference>
<dbReference type="EMBL" id="WNYA01000006">
    <property type="protein sequence ID" value="KAG8565503.1"/>
    <property type="molecule type" value="Genomic_DNA"/>
</dbReference>
<organism evidence="5 6">
    <name type="scientific">Engystomops pustulosus</name>
    <name type="common">Tungara frog</name>
    <name type="synonym">Physalaemus pustulosus</name>
    <dbReference type="NCBI Taxonomy" id="76066"/>
    <lineage>
        <taxon>Eukaryota</taxon>
        <taxon>Metazoa</taxon>
        <taxon>Chordata</taxon>
        <taxon>Craniata</taxon>
        <taxon>Vertebrata</taxon>
        <taxon>Euteleostomi</taxon>
        <taxon>Amphibia</taxon>
        <taxon>Batrachia</taxon>
        <taxon>Anura</taxon>
        <taxon>Neobatrachia</taxon>
        <taxon>Hyloidea</taxon>
        <taxon>Leptodactylidae</taxon>
        <taxon>Leiuperinae</taxon>
        <taxon>Engystomops</taxon>
    </lineage>
</organism>
<feature type="chain" id="PRO_5043316641" description="WAP domain-containing protein" evidence="3">
    <location>
        <begin position="24"/>
        <end position="295"/>
    </location>
</feature>
<feature type="domain" description="WAP" evidence="4">
    <location>
        <begin position="118"/>
        <end position="165"/>
    </location>
</feature>
<keyword evidence="6" id="KW-1185">Reference proteome</keyword>
<dbReference type="Gene3D" id="4.10.75.10">
    <property type="entry name" value="Elafin-like"/>
    <property type="match status" value="4"/>
</dbReference>
<dbReference type="GO" id="GO:0005615">
    <property type="term" value="C:extracellular space"/>
    <property type="evidence" value="ECO:0007669"/>
    <property type="project" value="TreeGrafter"/>
</dbReference>
<feature type="domain" description="WAP" evidence="4">
    <location>
        <begin position="167"/>
        <end position="215"/>
    </location>
</feature>
<keyword evidence="2" id="KW-1015">Disulfide bond</keyword>
<proteinExistence type="predicted"/>
<dbReference type="PROSITE" id="PS51390">
    <property type="entry name" value="WAP"/>
    <property type="match status" value="4"/>
</dbReference>
<dbReference type="AlphaFoldDB" id="A0AAV7B033"/>
<name>A0AAV7B033_ENGPU</name>
<dbReference type="InterPro" id="IPR050514">
    <property type="entry name" value="WAP_four-disulfide_core"/>
</dbReference>
<evidence type="ECO:0000256" key="1">
    <source>
        <dbReference type="ARBA" id="ARBA00022729"/>
    </source>
</evidence>
<protein>
    <recommendedName>
        <fullName evidence="4">WAP domain-containing protein</fullName>
    </recommendedName>
</protein>
<feature type="domain" description="WAP" evidence="4">
    <location>
        <begin position="72"/>
        <end position="117"/>
    </location>
</feature>
<dbReference type="PRINTS" id="PR00003">
    <property type="entry name" value="4DISULPHCORE"/>
</dbReference>
<dbReference type="GO" id="GO:0019731">
    <property type="term" value="P:antibacterial humoral response"/>
    <property type="evidence" value="ECO:0007669"/>
    <property type="project" value="TreeGrafter"/>
</dbReference>
<sequence length="295" mass="32923">MLRIQVSFLGIFLCFLVVTISSAVLVKPGVCPPERVYISKESAPPSCENDRNCPGDKKCCEDNGARFCKPPAQEKGGSCPSSKRIAQCDDMCSSDSECAPGAKCCFLNCGKRCYPPGKAKPGSCPNERPIYCLMKERLLCYDDTGCPDKEKCCRDGCTEMCKEPVRDTQKPGICPQERFYISNDPSLSQCLNDDECPGNEKCCIDNGSRICKPPAEERGGSCPKIQYFGKRCDDMCTSDSECATGANEIDFERIAEWVMQLAWTGGVIERKFCICREYRERLKLSKSYIYMQRLI</sequence>
<dbReference type="Proteomes" id="UP000824782">
    <property type="component" value="Unassembled WGS sequence"/>
</dbReference>
<evidence type="ECO:0000256" key="3">
    <source>
        <dbReference type="SAM" id="SignalP"/>
    </source>
</evidence>
<keyword evidence="1 3" id="KW-0732">Signal</keyword>